<organism evidence="2 3">
    <name type="scientific">Leptospira kmetyi</name>
    <dbReference type="NCBI Taxonomy" id="408139"/>
    <lineage>
        <taxon>Bacteria</taxon>
        <taxon>Pseudomonadati</taxon>
        <taxon>Spirochaetota</taxon>
        <taxon>Spirochaetia</taxon>
        <taxon>Leptospirales</taxon>
        <taxon>Leptospiraceae</taxon>
        <taxon>Leptospira</taxon>
    </lineage>
</organism>
<evidence type="ECO:0000313" key="3">
    <source>
        <dbReference type="Proteomes" id="UP000276407"/>
    </source>
</evidence>
<dbReference type="Proteomes" id="UP000276407">
    <property type="component" value="Chromosome 1"/>
</dbReference>
<keyword evidence="1" id="KW-1133">Transmembrane helix</keyword>
<proteinExistence type="predicted"/>
<dbReference type="Pfam" id="PF13440">
    <property type="entry name" value="Polysacc_synt_3"/>
    <property type="match status" value="1"/>
</dbReference>
<evidence type="ECO:0000313" key="2">
    <source>
        <dbReference type="EMBL" id="AYV57236.1"/>
    </source>
</evidence>
<feature type="transmembrane region" description="Helical" evidence="1">
    <location>
        <begin position="121"/>
        <end position="140"/>
    </location>
</feature>
<dbReference type="CDD" id="cd13128">
    <property type="entry name" value="MATE_Wzx_like"/>
    <property type="match status" value="1"/>
</dbReference>
<feature type="transmembrane region" description="Helical" evidence="1">
    <location>
        <begin position="303"/>
        <end position="328"/>
    </location>
</feature>
<keyword evidence="1" id="KW-0812">Transmembrane</keyword>
<dbReference type="PANTHER" id="PTHR43424">
    <property type="entry name" value="LOCUS PUTATIVE PROTEIN 1-RELATED"/>
    <property type="match status" value="1"/>
</dbReference>
<name>A0AAD0XRX1_9LEPT</name>
<dbReference type="InterPro" id="IPR052556">
    <property type="entry name" value="PolySynth_Transporter"/>
</dbReference>
<feature type="transmembrane region" description="Helical" evidence="1">
    <location>
        <begin position="21"/>
        <end position="40"/>
    </location>
</feature>
<dbReference type="EMBL" id="CP033614">
    <property type="protein sequence ID" value="AYV57236.1"/>
    <property type="molecule type" value="Genomic_DNA"/>
</dbReference>
<evidence type="ECO:0000256" key="1">
    <source>
        <dbReference type="SAM" id="Phobius"/>
    </source>
</evidence>
<feature type="transmembrane region" description="Helical" evidence="1">
    <location>
        <begin position="371"/>
        <end position="389"/>
    </location>
</feature>
<accession>A0AAD0XRX1</accession>
<feature type="transmembrane region" description="Helical" evidence="1">
    <location>
        <begin position="152"/>
        <end position="173"/>
    </location>
</feature>
<feature type="transmembrane region" description="Helical" evidence="1">
    <location>
        <begin position="220"/>
        <end position="240"/>
    </location>
</feature>
<feature type="transmembrane region" description="Helical" evidence="1">
    <location>
        <begin position="340"/>
        <end position="359"/>
    </location>
</feature>
<feature type="transmembrane region" description="Helical" evidence="1">
    <location>
        <begin position="88"/>
        <end position="115"/>
    </location>
</feature>
<dbReference type="AlphaFoldDB" id="A0AAD0XRX1"/>
<keyword evidence="1" id="KW-0472">Membrane</keyword>
<sequence>MLSKIFKRFPNLEKILYNNGWLLLDKVFRMGVGMLLGVWIARYLGPESYGKLNYVIAYVALVGSFTSLGQDGIVVRELINEKKNTDEIISTAFIMQFVAGLVAYLMSIFLILFLRPNQTDIFWMVVLVGFTLILRAMGVIKYWYEAQVQSKYIVWIEGFLFLIFSGLRVMLILENFGVFAFVWLGVFESIINLFAYYVLFRYHESPLSIRHSRWNRAKILLKNGWMLLLSGLAVILYMRIDQIMIGQMMSDDAVGVYTAAVKISEVWYFIPMTIVSSIFPAILNAKQFDQNLYMDRLRLLHSFMFILSIMIAIPMSFLSDSIIALLFGDRFNEASVVLSIHIWAGVFVFLGVASSRYYLTENLQRGELYKSLLGCFVNVVLNYLLIPIYGIKGAAIATVISQFVASVLFNFLFKRTREIFFIQLESLMFWRLFHRFNELRKSLT</sequence>
<feature type="transmembrane region" description="Helical" evidence="1">
    <location>
        <begin position="52"/>
        <end position="68"/>
    </location>
</feature>
<feature type="transmembrane region" description="Helical" evidence="1">
    <location>
        <begin position="179"/>
        <end position="199"/>
    </location>
</feature>
<feature type="transmembrane region" description="Helical" evidence="1">
    <location>
        <begin position="395"/>
        <end position="413"/>
    </location>
</feature>
<gene>
    <name evidence="2" type="ORF">EFP84_18105</name>
</gene>
<dbReference type="PANTHER" id="PTHR43424:SF1">
    <property type="entry name" value="LOCUS PUTATIVE PROTEIN 1-RELATED"/>
    <property type="match status" value="1"/>
</dbReference>
<dbReference type="RefSeq" id="WP_123180218.1">
    <property type="nucleotide sequence ID" value="NZ_CP033614.1"/>
</dbReference>
<dbReference type="KEGG" id="lkm:EFP84_18105"/>
<reference evidence="2 3" key="1">
    <citation type="submission" date="2018-11" db="EMBL/GenBank/DDBJ databases">
        <title>Complete genome sequence of Leptospira kmetyi isolate LS 001/16 from soil sample associated with a leptospirosis patient in Kelantan.</title>
        <authorList>
            <person name="Muhammad Yusoff F."/>
            <person name="Muhammad Yusoff S."/>
            <person name="Ahmad M.N."/>
            <person name="Yusof N.Y."/>
            <person name="Aziah I."/>
        </authorList>
    </citation>
    <scope>NUCLEOTIDE SEQUENCE [LARGE SCALE GENOMIC DNA]</scope>
    <source>
        <strain evidence="2 3">LS 001/16</strain>
    </source>
</reference>
<protein>
    <submittedName>
        <fullName evidence="2">Flippase</fullName>
    </submittedName>
</protein>
<feature type="transmembrane region" description="Helical" evidence="1">
    <location>
        <begin position="266"/>
        <end position="283"/>
    </location>
</feature>